<evidence type="ECO:0000256" key="1">
    <source>
        <dbReference type="SAM" id="MobiDB-lite"/>
    </source>
</evidence>
<accession>A0AAD6Y4M1</accession>
<dbReference type="AlphaFoldDB" id="A0AAD6Y4M1"/>
<dbReference type="Proteomes" id="UP001219525">
    <property type="component" value="Unassembled WGS sequence"/>
</dbReference>
<dbReference type="InterPro" id="IPR040521">
    <property type="entry name" value="KDZ"/>
</dbReference>
<dbReference type="PANTHER" id="PTHR33096:SF1">
    <property type="entry name" value="CXC1-LIKE CYSTEINE CLUSTER ASSOCIATED WITH KDZ TRANSPOSASES DOMAIN-CONTAINING PROTEIN"/>
    <property type="match status" value="1"/>
</dbReference>
<evidence type="ECO:0008006" key="4">
    <source>
        <dbReference type="Google" id="ProtNLM"/>
    </source>
</evidence>
<proteinExistence type="predicted"/>
<sequence>MKWGSSQGQFGLDSPPAPPPAAEDCIDGVYSIKVVDLFRLIPCSPFGPKLAVTTRVLEMFRINRLRCPTLSIQSWVKSLCDLHGRVFHPYLVQQFTICFDLYLETLRTVDERVAKALGRDGPDWRLKNCCPACTYKLEGEDKLIFSMLMTLDGNDSLKRILRRDKTFDEEGNSTRGRSQRNDPRTEGSGGDYFLSRERVDLWSKEVLQGLVDVPVYDPAENSACQERWKNLKEEMTSRMWGIFDETGVFLSLCRHGFVLVLADMVKSGELAKYPLAVVEAVLDAFGPDALHDVGGGYDIGCGFGTTLKKSPLGERAEGLNYKSLVGAFHGHAHNRLCQLAFLATYVPGMGLEDLEGCERFFSKSNALARSTRYAIIFHRRQSIATYLAHTDTFDTYANLSTFLVNNYKQAVQILGTVDALYASMDQLGIQDLAEFHSRIEEETVYLKALGHDLEENTDEIDYLKRLITLMEMQEKLHLALGENSRSTDTTKRLARERFDQALEDVQESEQKLEIEQRWEWGSEPWEEALTLLSTKQYRKSINDLEALVLKRMFELTKMNMSGTGYKLRKHIAKALQTRSQAIRNALARYNTAASALDPPGRQLNWDEVLNYTFLSEWDLLRDPSGNAQLRPWASPAARLVLDAFFKIERAQEEIDRLNIEIRRFITYMRDEKLFLDHHVRVVAETDPILAFFIRRYQERRGRFDEGHKKRLAKMAKKMGRNFTGTLIPGRRVIEEEEEQISFSEEDDEEWEDEEWEDEEGEDAEDEELAEMMETVLVLATDREAVEVDQ</sequence>
<comment type="caution">
    <text evidence="2">The sequence shown here is derived from an EMBL/GenBank/DDBJ whole genome shotgun (WGS) entry which is preliminary data.</text>
</comment>
<dbReference type="EMBL" id="JARJCW010000070">
    <property type="protein sequence ID" value="KAJ7199048.1"/>
    <property type="molecule type" value="Genomic_DNA"/>
</dbReference>
<reference evidence="2" key="1">
    <citation type="submission" date="2023-03" db="EMBL/GenBank/DDBJ databases">
        <title>Massive genome expansion in bonnet fungi (Mycena s.s.) driven by repeated elements and novel gene families across ecological guilds.</title>
        <authorList>
            <consortium name="Lawrence Berkeley National Laboratory"/>
            <person name="Harder C.B."/>
            <person name="Miyauchi S."/>
            <person name="Viragh M."/>
            <person name="Kuo A."/>
            <person name="Thoen E."/>
            <person name="Andreopoulos B."/>
            <person name="Lu D."/>
            <person name="Skrede I."/>
            <person name="Drula E."/>
            <person name="Henrissat B."/>
            <person name="Morin E."/>
            <person name="Kohler A."/>
            <person name="Barry K."/>
            <person name="LaButti K."/>
            <person name="Morin E."/>
            <person name="Salamov A."/>
            <person name="Lipzen A."/>
            <person name="Mereny Z."/>
            <person name="Hegedus B."/>
            <person name="Baldrian P."/>
            <person name="Stursova M."/>
            <person name="Weitz H."/>
            <person name="Taylor A."/>
            <person name="Grigoriev I.V."/>
            <person name="Nagy L.G."/>
            <person name="Martin F."/>
            <person name="Kauserud H."/>
        </authorList>
    </citation>
    <scope>NUCLEOTIDE SEQUENCE</scope>
    <source>
        <strain evidence="2">9144</strain>
    </source>
</reference>
<protein>
    <recommendedName>
        <fullName evidence="4">CxC2-like cysteine cluster KDZ transposase-associated domain-containing protein</fullName>
    </recommendedName>
</protein>
<gene>
    <name evidence="2" type="ORF">GGX14DRAFT_536579</name>
</gene>
<keyword evidence="3" id="KW-1185">Reference proteome</keyword>
<dbReference type="PANTHER" id="PTHR33096">
    <property type="entry name" value="CXC2 DOMAIN-CONTAINING PROTEIN"/>
    <property type="match status" value="1"/>
</dbReference>
<feature type="region of interest" description="Disordered" evidence="1">
    <location>
        <begin position="168"/>
        <end position="191"/>
    </location>
</feature>
<evidence type="ECO:0000313" key="2">
    <source>
        <dbReference type="EMBL" id="KAJ7199048.1"/>
    </source>
</evidence>
<name>A0AAD6Y4M1_9AGAR</name>
<feature type="region of interest" description="Disordered" evidence="1">
    <location>
        <begin position="737"/>
        <end position="767"/>
    </location>
</feature>
<dbReference type="Pfam" id="PF18758">
    <property type="entry name" value="KDZ"/>
    <property type="match status" value="1"/>
</dbReference>
<organism evidence="2 3">
    <name type="scientific">Mycena pura</name>
    <dbReference type="NCBI Taxonomy" id="153505"/>
    <lineage>
        <taxon>Eukaryota</taxon>
        <taxon>Fungi</taxon>
        <taxon>Dikarya</taxon>
        <taxon>Basidiomycota</taxon>
        <taxon>Agaricomycotina</taxon>
        <taxon>Agaricomycetes</taxon>
        <taxon>Agaricomycetidae</taxon>
        <taxon>Agaricales</taxon>
        <taxon>Marasmiineae</taxon>
        <taxon>Mycenaceae</taxon>
        <taxon>Mycena</taxon>
    </lineage>
</organism>
<evidence type="ECO:0000313" key="3">
    <source>
        <dbReference type="Proteomes" id="UP001219525"/>
    </source>
</evidence>